<evidence type="ECO:0000313" key="3">
    <source>
        <dbReference type="EMBL" id="EEF45332.1"/>
    </source>
</evidence>
<dbReference type="STRING" id="3988.B9RTV0"/>
<dbReference type="EMBL" id="EQ973814">
    <property type="protein sequence ID" value="EEF45332.1"/>
    <property type="molecule type" value="Genomic_DNA"/>
</dbReference>
<dbReference type="Proteomes" id="UP000008311">
    <property type="component" value="Unassembled WGS sequence"/>
</dbReference>
<dbReference type="GO" id="GO:0006508">
    <property type="term" value="P:proteolysis"/>
    <property type="evidence" value="ECO:0007669"/>
    <property type="project" value="InterPro"/>
</dbReference>
<dbReference type="Gene3D" id="2.40.70.10">
    <property type="entry name" value="Acid Proteases"/>
    <property type="match status" value="1"/>
</dbReference>
<name>B9RTV0_RICCO</name>
<dbReference type="InterPro" id="IPR001461">
    <property type="entry name" value="Aspartic_peptidase_A1"/>
</dbReference>
<evidence type="ECO:0000313" key="4">
    <source>
        <dbReference type="Proteomes" id="UP000008311"/>
    </source>
</evidence>
<accession>B9RTV0</accession>
<organism evidence="3 4">
    <name type="scientific">Ricinus communis</name>
    <name type="common">Castor bean</name>
    <dbReference type="NCBI Taxonomy" id="3988"/>
    <lineage>
        <taxon>Eukaryota</taxon>
        <taxon>Viridiplantae</taxon>
        <taxon>Streptophyta</taxon>
        <taxon>Embryophyta</taxon>
        <taxon>Tracheophyta</taxon>
        <taxon>Spermatophyta</taxon>
        <taxon>Magnoliopsida</taxon>
        <taxon>eudicotyledons</taxon>
        <taxon>Gunneridae</taxon>
        <taxon>Pentapetalae</taxon>
        <taxon>rosids</taxon>
        <taxon>fabids</taxon>
        <taxon>Malpighiales</taxon>
        <taxon>Euphorbiaceae</taxon>
        <taxon>Acalyphoideae</taxon>
        <taxon>Acalypheae</taxon>
        <taxon>Ricinus</taxon>
    </lineage>
</organism>
<evidence type="ECO:0000256" key="1">
    <source>
        <dbReference type="ARBA" id="ARBA00007447"/>
    </source>
</evidence>
<reference evidence="4" key="1">
    <citation type="journal article" date="2010" name="Nat. Biotechnol.">
        <title>Draft genome sequence of the oilseed species Ricinus communis.</title>
        <authorList>
            <person name="Chan A.P."/>
            <person name="Crabtree J."/>
            <person name="Zhao Q."/>
            <person name="Lorenzi H."/>
            <person name="Orvis J."/>
            <person name="Puiu D."/>
            <person name="Melake-Berhan A."/>
            <person name="Jones K.M."/>
            <person name="Redman J."/>
            <person name="Chen G."/>
            <person name="Cahoon E.B."/>
            <person name="Gedil M."/>
            <person name="Stanke M."/>
            <person name="Haas B.J."/>
            <person name="Wortman J.R."/>
            <person name="Fraser-Liggett C.M."/>
            <person name="Ravel J."/>
            <person name="Rabinowicz P.D."/>
        </authorList>
    </citation>
    <scope>NUCLEOTIDE SEQUENCE [LARGE SCALE GENOMIC DNA]</scope>
    <source>
        <strain evidence="4">cv. Hale</strain>
    </source>
</reference>
<proteinExistence type="inferred from homology"/>
<dbReference type="InterPro" id="IPR032861">
    <property type="entry name" value="TAXi_N"/>
</dbReference>
<comment type="similarity">
    <text evidence="1">Belongs to the peptidase A1 family.</text>
</comment>
<sequence length="98" mass="10628">MAGLGRRNISLPAYFSSALGFPKQFAVCLSSSTKSNGVMFFGAGPYSIIPNDLLIYTPLILNSPVYKFIGESAADYYIGVKSIRVICCPLINLETEKP</sequence>
<keyword evidence="4" id="KW-1185">Reference proteome</keyword>
<dbReference type="GO" id="GO:0004190">
    <property type="term" value="F:aspartic-type endopeptidase activity"/>
    <property type="evidence" value="ECO:0007669"/>
    <property type="project" value="InterPro"/>
</dbReference>
<dbReference type="SUPFAM" id="SSF50630">
    <property type="entry name" value="Acid proteases"/>
    <property type="match status" value="1"/>
</dbReference>
<dbReference type="eggNOG" id="KOG1339">
    <property type="taxonomic scope" value="Eukaryota"/>
</dbReference>
<protein>
    <recommendedName>
        <fullName evidence="2">Xylanase inhibitor N-terminal domain-containing protein</fullName>
    </recommendedName>
</protein>
<gene>
    <name evidence="3" type="ORF">RCOM_0912870</name>
</gene>
<dbReference type="Pfam" id="PF14543">
    <property type="entry name" value="TAXi_N"/>
    <property type="match status" value="1"/>
</dbReference>
<dbReference type="PANTHER" id="PTHR47965:SF54">
    <property type="entry name" value="PEPTIDASE A1 DOMAIN-CONTAINING PROTEIN"/>
    <property type="match status" value="1"/>
</dbReference>
<feature type="domain" description="Xylanase inhibitor N-terminal" evidence="2">
    <location>
        <begin position="1"/>
        <end position="42"/>
    </location>
</feature>
<dbReference type="PANTHER" id="PTHR47965">
    <property type="entry name" value="ASPARTYL PROTEASE-RELATED"/>
    <property type="match status" value="1"/>
</dbReference>
<dbReference type="AlphaFoldDB" id="B9RTV0"/>
<dbReference type="InterPro" id="IPR021109">
    <property type="entry name" value="Peptidase_aspartic_dom_sf"/>
</dbReference>
<evidence type="ECO:0000259" key="2">
    <source>
        <dbReference type="Pfam" id="PF14543"/>
    </source>
</evidence>
<dbReference type="InParanoid" id="B9RTV0"/>